<feature type="transmembrane region" description="Helical" evidence="2">
    <location>
        <begin position="63"/>
        <end position="83"/>
    </location>
</feature>
<accession>A0A7S4AVE0</accession>
<dbReference type="InterPro" id="IPR027417">
    <property type="entry name" value="P-loop_NTPase"/>
</dbReference>
<reference evidence="3" key="1">
    <citation type="submission" date="2021-01" db="EMBL/GenBank/DDBJ databases">
        <authorList>
            <person name="Corre E."/>
            <person name="Pelletier E."/>
            <person name="Niang G."/>
            <person name="Scheremetjew M."/>
            <person name="Finn R."/>
            <person name="Kale V."/>
            <person name="Holt S."/>
            <person name="Cochrane G."/>
            <person name="Meng A."/>
            <person name="Brown T."/>
            <person name="Cohen L."/>
        </authorList>
    </citation>
    <scope>NUCLEOTIDE SEQUENCE</scope>
    <source>
        <strain evidence="3">10249 10 AB</strain>
    </source>
</reference>
<proteinExistence type="predicted"/>
<keyword evidence="2" id="KW-0812">Transmembrane</keyword>
<feature type="compositionally biased region" description="Low complexity" evidence="1">
    <location>
        <begin position="8"/>
        <end position="36"/>
    </location>
</feature>
<dbReference type="Pfam" id="PF17784">
    <property type="entry name" value="Sulfotransfer_4"/>
    <property type="match status" value="1"/>
</dbReference>
<feature type="compositionally biased region" description="Low complexity" evidence="1">
    <location>
        <begin position="349"/>
        <end position="361"/>
    </location>
</feature>
<dbReference type="AlphaFoldDB" id="A0A7S4AVE0"/>
<dbReference type="PANTHER" id="PTHR36978:SF4">
    <property type="entry name" value="P-LOOP CONTAINING NUCLEOSIDE TRIPHOSPHATE HYDROLASE PROTEIN"/>
    <property type="match status" value="1"/>
</dbReference>
<feature type="compositionally biased region" description="Polar residues" evidence="1">
    <location>
        <begin position="102"/>
        <end position="112"/>
    </location>
</feature>
<dbReference type="InterPro" id="IPR040632">
    <property type="entry name" value="Sulfotransfer_4"/>
</dbReference>
<feature type="region of interest" description="Disordered" evidence="1">
    <location>
        <begin position="1"/>
        <end position="55"/>
    </location>
</feature>
<feature type="region of interest" description="Disordered" evidence="1">
    <location>
        <begin position="344"/>
        <end position="365"/>
    </location>
</feature>
<dbReference type="Gene3D" id="3.40.50.300">
    <property type="entry name" value="P-loop containing nucleotide triphosphate hydrolases"/>
    <property type="match status" value="1"/>
</dbReference>
<evidence type="ECO:0000256" key="1">
    <source>
        <dbReference type="SAM" id="MobiDB-lite"/>
    </source>
</evidence>
<keyword evidence="2" id="KW-1133">Transmembrane helix</keyword>
<feature type="region of interest" description="Disordered" evidence="1">
    <location>
        <begin position="452"/>
        <end position="515"/>
    </location>
</feature>
<dbReference type="SUPFAM" id="SSF52540">
    <property type="entry name" value="P-loop containing nucleoside triphosphate hydrolases"/>
    <property type="match status" value="1"/>
</dbReference>
<sequence length="559" mass="64462">MVRERSRSSISSRRVLNDSSSSSSNNNNNNNNNMGNNDKHSHIHHHELHWRRRQKKPRIRRRSCMFLGLIVLVAYATLIYQSFLEVSRQNATSRRNPRFGGLSSSKNANIDNDGTRLPKPRERARTYRNNSWAYFRMSANRRQNRRQKNKNLPPETIKPVDVLYDAPEELRLPKPIINVGFPKAGTSTIFSFFHCNGLKAQHWLCCEPQNHPIKTARNKLMSRCILENLITKSPILDDCGDYDVYAEINGPRNFKEYQKRTLLEDGRLLSTADSVTMKLRIFFPQHHHLEDIHKQYPNATLILNQRSVESWIDSVLDWDIGLQYELLNEFHDQNSTRILFGTETETDGNHNPQNNNKANNNIDDLKDDQEDLKNKIRKAHVTHRKISPFTAQNIRKYLKMIHNYHLQYVRDWVAEHPSHALVEVDIAHEDAGKTLAEAFGLKEDCWGHYNKNDKDSNRGDSSNGNKNAAPPRKGNQRKMAISGQYPVSDIEPPVDPSSSSNNTAAGKKKGKQNRILAKISQNVNDYQRETLDKILNRNIMKDQPEINITDTLLSARRAG</sequence>
<name>A0A7S4AVE0_9STRA</name>
<keyword evidence="2" id="KW-0472">Membrane</keyword>
<protein>
    <recommendedName>
        <fullName evidence="4">Sulfotransferase domain-containing protein</fullName>
    </recommendedName>
</protein>
<feature type="compositionally biased region" description="Basic residues" evidence="1">
    <location>
        <begin position="41"/>
        <end position="55"/>
    </location>
</feature>
<evidence type="ECO:0008006" key="4">
    <source>
        <dbReference type="Google" id="ProtNLM"/>
    </source>
</evidence>
<evidence type="ECO:0000313" key="3">
    <source>
        <dbReference type="EMBL" id="CAE0728248.1"/>
    </source>
</evidence>
<feature type="region of interest" description="Disordered" evidence="1">
    <location>
        <begin position="90"/>
        <end position="120"/>
    </location>
</feature>
<evidence type="ECO:0000256" key="2">
    <source>
        <dbReference type="SAM" id="Phobius"/>
    </source>
</evidence>
<dbReference type="EMBL" id="HBIX01031754">
    <property type="protein sequence ID" value="CAE0728248.1"/>
    <property type="molecule type" value="Transcribed_RNA"/>
</dbReference>
<organism evidence="3">
    <name type="scientific">Pseudo-nitzschia australis</name>
    <dbReference type="NCBI Taxonomy" id="44445"/>
    <lineage>
        <taxon>Eukaryota</taxon>
        <taxon>Sar</taxon>
        <taxon>Stramenopiles</taxon>
        <taxon>Ochrophyta</taxon>
        <taxon>Bacillariophyta</taxon>
        <taxon>Bacillariophyceae</taxon>
        <taxon>Bacillariophycidae</taxon>
        <taxon>Bacillariales</taxon>
        <taxon>Bacillariaceae</taxon>
        <taxon>Pseudo-nitzschia</taxon>
    </lineage>
</organism>
<gene>
    <name evidence="3" type="ORF">PAUS00366_LOCUS21032</name>
</gene>
<dbReference type="PANTHER" id="PTHR36978">
    <property type="entry name" value="P-LOOP CONTAINING NUCLEOTIDE TRIPHOSPHATE HYDROLASE"/>
    <property type="match status" value="1"/>
</dbReference>